<dbReference type="PANTHER" id="PTHR43133">
    <property type="entry name" value="RNA POLYMERASE ECF-TYPE SIGMA FACTO"/>
    <property type="match status" value="1"/>
</dbReference>
<dbReference type="STRING" id="454194.PYK22_01812"/>
<feature type="domain" description="RNA polymerase sigma-70 region 2" evidence="6">
    <location>
        <begin position="26"/>
        <end position="93"/>
    </location>
</feature>
<keyword evidence="5" id="KW-0804">Transcription</keyword>
<evidence type="ECO:0000256" key="3">
    <source>
        <dbReference type="ARBA" id="ARBA00023082"/>
    </source>
</evidence>
<evidence type="ECO:0000256" key="4">
    <source>
        <dbReference type="ARBA" id="ARBA00023125"/>
    </source>
</evidence>
<dbReference type="Gene3D" id="1.10.10.10">
    <property type="entry name" value="Winged helix-like DNA-binding domain superfamily/Winged helix DNA-binding domain"/>
    <property type="match status" value="1"/>
</dbReference>
<dbReference type="InterPro" id="IPR013325">
    <property type="entry name" value="RNA_pol_sigma_r2"/>
</dbReference>
<reference evidence="8 9" key="2">
    <citation type="submission" date="2015-01" db="EMBL/GenBank/DDBJ databases">
        <title>Complete genome sequence of Pyrinomonas methylaliphatogenes type strain K22T.</title>
        <authorList>
            <person name="Lee K.C.Y."/>
            <person name="Power J.F."/>
            <person name="Dunfield P.F."/>
            <person name="Morgan X.C."/>
            <person name="Huttenhower C."/>
            <person name="Stott M.B."/>
        </authorList>
    </citation>
    <scope>NUCLEOTIDE SEQUENCE [LARGE SCALE GENOMIC DNA]</scope>
    <source>
        <strain evidence="8 9">K22</strain>
    </source>
</reference>
<dbReference type="Pfam" id="PF04542">
    <property type="entry name" value="Sigma70_r2"/>
    <property type="match status" value="1"/>
</dbReference>
<dbReference type="OrthoDB" id="9784984at2"/>
<dbReference type="SUPFAM" id="SSF88946">
    <property type="entry name" value="Sigma2 domain of RNA polymerase sigma factors"/>
    <property type="match status" value="1"/>
</dbReference>
<evidence type="ECO:0000256" key="2">
    <source>
        <dbReference type="ARBA" id="ARBA00023015"/>
    </source>
</evidence>
<dbReference type="InterPro" id="IPR013249">
    <property type="entry name" value="RNA_pol_sigma70_r4_t2"/>
</dbReference>
<organism evidence="8 9">
    <name type="scientific">Pyrinomonas methylaliphatogenes</name>
    <dbReference type="NCBI Taxonomy" id="454194"/>
    <lineage>
        <taxon>Bacteria</taxon>
        <taxon>Pseudomonadati</taxon>
        <taxon>Acidobacteriota</taxon>
        <taxon>Blastocatellia</taxon>
        <taxon>Blastocatellales</taxon>
        <taxon>Pyrinomonadaceae</taxon>
        <taxon>Pyrinomonas</taxon>
    </lineage>
</organism>
<evidence type="ECO:0000259" key="7">
    <source>
        <dbReference type="Pfam" id="PF08281"/>
    </source>
</evidence>
<sequence length="195" mass="21613">MAAEILSDQDLLRRMAAGDEEAFVTLYRRWSGCVYRFARQMSGSTSIAEDVTQDVFLALIREAERFDADRGSFPAYLYGMTRNLVRRAIERASSFVTMQDGDGALDQVEAGDLFAEMERAETVARVRRAILALPVHYREVVILCDLHGMSYAEAAAALGCAVGTIRSRLNRARALLSERLGSSTSAPVETKRCYA</sequence>
<evidence type="ECO:0000256" key="1">
    <source>
        <dbReference type="ARBA" id="ARBA00010641"/>
    </source>
</evidence>
<evidence type="ECO:0000313" key="8">
    <source>
        <dbReference type="EMBL" id="CDM65805.1"/>
    </source>
</evidence>
<evidence type="ECO:0000259" key="6">
    <source>
        <dbReference type="Pfam" id="PF04542"/>
    </source>
</evidence>
<dbReference type="InterPro" id="IPR007627">
    <property type="entry name" value="RNA_pol_sigma70_r2"/>
</dbReference>
<dbReference type="GO" id="GO:0016987">
    <property type="term" value="F:sigma factor activity"/>
    <property type="evidence" value="ECO:0007669"/>
    <property type="project" value="UniProtKB-KW"/>
</dbReference>
<evidence type="ECO:0000256" key="5">
    <source>
        <dbReference type="ARBA" id="ARBA00023163"/>
    </source>
</evidence>
<dbReference type="InterPro" id="IPR013324">
    <property type="entry name" value="RNA_pol_sigma_r3/r4-like"/>
</dbReference>
<evidence type="ECO:0000313" key="9">
    <source>
        <dbReference type="Proteomes" id="UP000031518"/>
    </source>
</evidence>
<dbReference type="AlphaFoldDB" id="A0A0B6X069"/>
<comment type="similarity">
    <text evidence="1">Belongs to the sigma-70 factor family. ECF subfamily.</text>
</comment>
<feature type="domain" description="RNA polymerase sigma factor 70 region 4 type 2" evidence="7">
    <location>
        <begin position="125"/>
        <end position="176"/>
    </location>
</feature>
<dbReference type="GO" id="GO:0006352">
    <property type="term" value="P:DNA-templated transcription initiation"/>
    <property type="evidence" value="ECO:0007669"/>
    <property type="project" value="InterPro"/>
</dbReference>
<dbReference type="InterPro" id="IPR036388">
    <property type="entry name" value="WH-like_DNA-bd_sf"/>
</dbReference>
<protein>
    <submittedName>
        <fullName evidence="8">RNA polymerase sigma factor, sigma-70 family</fullName>
    </submittedName>
</protein>
<dbReference type="PANTHER" id="PTHR43133:SF8">
    <property type="entry name" value="RNA POLYMERASE SIGMA FACTOR HI_1459-RELATED"/>
    <property type="match status" value="1"/>
</dbReference>
<accession>A0A0B6X069</accession>
<gene>
    <name evidence="8" type="ORF">PYK22_01812</name>
</gene>
<dbReference type="Pfam" id="PF08281">
    <property type="entry name" value="Sigma70_r4_2"/>
    <property type="match status" value="1"/>
</dbReference>
<keyword evidence="4" id="KW-0238">DNA-binding</keyword>
<name>A0A0B6X069_9BACT</name>
<keyword evidence="3" id="KW-0731">Sigma factor</keyword>
<dbReference type="EMBL" id="CBXV010000006">
    <property type="protein sequence ID" value="CDM65805.1"/>
    <property type="molecule type" value="Genomic_DNA"/>
</dbReference>
<proteinExistence type="inferred from homology"/>
<dbReference type="InterPro" id="IPR039425">
    <property type="entry name" value="RNA_pol_sigma-70-like"/>
</dbReference>
<dbReference type="SUPFAM" id="SSF88659">
    <property type="entry name" value="Sigma3 and sigma4 domains of RNA polymerase sigma factors"/>
    <property type="match status" value="1"/>
</dbReference>
<dbReference type="InterPro" id="IPR014284">
    <property type="entry name" value="RNA_pol_sigma-70_dom"/>
</dbReference>
<dbReference type="Gene3D" id="1.10.1740.10">
    <property type="match status" value="1"/>
</dbReference>
<dbReference type="RefSeq" id="WP_041976369.1">
    <property type="nucleotide sequence ID" value="NZ_CBXV010000006.1"/>
</dbReference>
<dbReference type="GO" id="GO:0003677">
    <property type="term" value="F:DNA binding"/>
    <property type="evidence" value="ECO:0007669"/>
    <property type="project" value="UniProtKB-KW"/>
</dbReference>
<dbReference type="CDD" id="cd06171">
    <property type="entry name" value="Sigma70_r4"/>
    <property type="match status" value="1"/>
</dbReference>
<dbReference type="Proteomes" id="UP000031518">
    <property type="component" value="Unassembled WGS sequence"/>
</dbReference>
<reference evidence="8 9" key="1">
    <citation type="submission" date="2013-12" db="EMBL/GenBank/DDBJ databases">
        <authorList>
            <person name="Stott M."/>
        </authorList>
    </citation>
    <scope>NUCLEOTIDE SEQUENCE [LARGE SCALE GENOMIC DNA]</scope>
    <source>
        <strain evidence="8 9">K22</strain>
    </source>
</reference>
<keyword evidence="9" id="KW-1185">Reference proteome</keyword>
<dbReference type="NCBIfam" id="TIGR02937">
    <property type="entry name" value="sigma70-ECF"/>
    <property type="match status" value="1"/>
</dbReference>
<keyword evidence="2" id="KW-0805">Transcription regulation</keyword>